<gene>
    <name evidence="1" type="ORF">RISK_003295</name>
</gene>
<organism evidence="1 2">
    <name type="scientific">Rhodopirellula islandica</name>
    <dbReference type="NCBI Taxonomy" id="595434"/>
    <lineage>
        <taxon>Bacteria</taxon>
        <taxon>Pseudomonadati</taxon>
        <taxon>Planctomycetota</taxon>
        <taxon>Planctomycetia</taxon>
        <taxon>Pirellulales</taxon>
        <taxon>Pirellulaceae</taxon>
        <taxon>Rhodopirellula</taxon>
    </lineage>
</organism>
<protein>
    <submittedName>
        <fullName evidence="1">Uncharacterized protein</fullName>
    </submittedName>
</protein>
<reference evidence="1" key="1">
    <citation type="submission" date="2015-05" db="EMBL/GenBank/DDBJ databases">
        <title>Permanent draft genome of Rhodopirellula islandicus K833.</title>
        <authorList>
            <person name="Kizina J."/>
            <person name="Richter M."/>
            <person name="Glockner F.O."/>
            <person name="Harder J."/>
        </authorList>
    </citation>
    <scope>NUCLEOTIDE SEQUENCE [LARGE SCALE GENOMIC DNA]</scope>
    <source>
        <strain evidence="1">K833</strain>
    </source>
</reference>
<dbReference type="STRING" id="595434.RISK_003295"/>
<evidence type="ECO:0000313" key="1">
    <source>
        <dbReference type="EMBL" id="KLU04673.1"/>
    </source>
</evidence>
<proteinExistence type="predicted"/>
<dbReference type="Proteomes" id="UP000036367">
    <property type="component" value="Unassembled WGS sequence"/>
</dbReference>
<keyword evidence="2" id="KW-1185">Reference proteome</keyword>
<evidence type="ECO:0000313" key="2">
    <source>
        <dbReference type="Proteomes" id="UP000036367"/>
    </source>
</evidence>
<accession>A0A0J1BDH6</accession>
<dbReference type="EMBL" id="LECT01000026">
    <property type="protein sequence ID" value="KLU04673.1"/>
    <property type="molecule type" value="Genomic_DNA"/>
</dbReference>
<name>A0A0J1BDH6_RHOIS</name>
<sequence length="61" mass="6661">MFQCQDSLCFKASASIPSHDLACCPRTKKGREAEGFSGLAAHQSFVEWCQFGSIHYAFSAA</sequence>
<comment type="caution">
    <text evidence="1">The sequence shown here is derived from an EMBL/GenBank/DDBJ whole genome shotgun (WGS) entry which is preliminary data.</text>
</comment>
<dbReference type="AlphaFoldDB" id="A0A0J1BDH6"/>